<dbReference type="Proteomes" id="UP000695022">
    <property type="component" value="Unplaced"/>
</dbReference>
<dbReference type="RefSeq" id="XP_014663679.1">
    <property type="nucleotide sequence ID" value="XM_014808193.1"/>
</dbReference>
<name>A0ABM1DUQ8_PRICU</name>
<reference evidence="2" key="1">
    <citation type="submission" date="2025-08" db="UniProtKB">
        <authorList>
            <consortium name="RefSeq"/>
        </authorList>
    </citation>
    <scope>IDENTIFICATION</scope>
</reference>
<dbReference type="GeneID" id="106806307"/>
<sequence length="437" mass="47442">MLSTFAMQHTWRLIAAPSIIFIISLQLCTIQSAGQTVQLLGVDIIDGSGALEHSGNDSLQDLQPLMLSGETLGPLLYGETAFTHYTDSLDTLPEGSGTPDYVSAVVATDTMTTSTTQEAKFEESVEVPLLDVGGFQLDHYCGTIDIPYGKCGTDKLLVIHDATYGPDNFPGNLICRGSGSVHCNRDVTGPISAMCFRKKACTQPLMFGMVCPTDQGDYTALVTRVLYSCESPHLFVGPLGATGFPIELRTDTIPNGFLWSESYPLGYKEQDIEVAIVGKANEIILFTIIDLDVSDNPQPKDYLQISTSPLLTPVNRFRRITNEEILFRGANTPNIRSVISQNPVASVVFRTSTAESFRRGVLLEFSAFVPPPNYIDCYAEPVDDGSNIAMLADQLWGLDACIDACASNGYSYAMTTLNPDSTYRSVSGPMSHICSSR</sequence>
<evidence type="ECO:0000313" key="1">
    <source>
        <dbReference type="Proteomes" id="UP000695022"/>
    </source>
</evidence>
<gene>
    <name evidence="2" type="primary">LOC106806307</name>
</gene>
<keyword evidence="1" id="KW-1185">Reference proteome</keyword>
<organism evidence="1 2">
    <name type="scientific">Priapulus caudatus</name>
    <name type="common">Priapulid worm</name>
    <dbReference type="NCBI Taxonomy" id="37621"/>
    <lineage>
        <taxon>Eukaryota</taxon>
        <taxon>Metazoa</taxon>
        <taxon>Ecdysozoa</taxon>
        <taxon>Scalidophora</taxon>
        <taxon>Priapulida</taxon>
        <taxon>Priapulimorpha</taxon>
        <taxon>Priapulimorphida</taxon>
        <taxon>Priapulidae</taxon>
        <taxon>Priapulus</taxon>
    </lineage>
</organism>
<protein>
    <submittedName>
        <fullName evidence="2">Uncharacterized protein LOC106806307</fullName>
    </submittedName>
</protein>
<accession>A0ABM1DUQ8</accession>
<proteinExistence type="predicted"/>
<evidence type="ECO:0000313" key="2">
    <source>
        <dbReference type="RefSeq" id="XP_014663679.1"/>
    </source>
</evidence>